<dbReference type="EMBL" id="JAIZPD010000019">
    <property type="protein sequence ID" value="KAH0957792.1"/>
    <property type="molecule type" value="Genomic_DNA"/>
</dbReference>
<organism evidence="1 2">
    <name type="scientific">Hirsutella rhossiliensis</name>
    <dbReference type="NCBI Taxonomy" id="111463"/>
    <lineage>
        <taxon>Eukaryota</taxon>
        <taxon>Fungi</taxon>
        <taxon>Dikarya</taxon>
        <taxon>Ascomycota</taxon>
        <taxon>Pezizomycotina</taxon>
        <taxon>Sordariomycetes</taxon>
        <taxon>Hypocreomycetidae</taxon>
        <taxon>Hypocreales</taxon>
        <taxon>Ophiocordycipitaceae</taxon>
        <taxon>Hirsutella</taxon>
    </lineage>
</organism>
<gene>
    <name evidence="1" type="ORF">HRG_11283</name>
</gene>
<dbReference type="Proteomes" id="UP000824596">
    <property type="component" value="Unassembled WGS sequence"/>
</dbReference>
<comment type="caution">
    <text evidence="1">The sequence shown here is derived from an EMBL/GenBank/DDBJ whole genome shotgun (WGS) entry which is preliminary data.</text>
</comment>
<dbReference type="AlphaFoldDB" id="A0A9P8MRB0"/>
<protein>
    <submittedName>
        <fullName evidence="1">Uncharacterized protein</fullName>
    </submittedName>
</protein>
<evidence type="ECO:0000313" key="2">
    <source>
        <dbReference type="Proteomes" id="UP000824596"/>
    </source>
</evidence>
<dbReference type="RefSeq" id="XP_044715306.1">
    <property type="nucleotide sequence ID" value="XM_044869753.1"/>
</dbReference>
<keyword evidence="2" id="KW-1185">Reference proteome</keyword>
<sequence length="164" mass="18902">MAFLGTVIFEIGLNFFASPQSYENLSSVTIVDMDTLQNALSVLGIQEEALQHLIGRMAKGSAEPVVEDIRIIEKLESLLLITELEKEKRQALADLELSIRKLSAYEQFRRRHIQSLEQQVTEDHQPQEWKNMAQSQSQIDRECVERAEAQQRIESEQRLFEAED</sequence>
<proteinExistence type="predicted"/>
<accession>A0A9P8MRB0</accession>
<name>A0A9P8MRB0_9HYPO</name>
<evidence type="ECO:0000313" key="1">
    <source>
        <dbReference type="EMBL" id="KAH0957792.1"/>
    </source>
</evidence>
<reference evidence="1" key="1">
    <citation type="submission" date="2021-09" db="EMBL/GenBank/DDBJ databases">
        <title>A high-quality genome of the endoparasitic fungus Hirsutella rhossiliensis with a comparison of Hirsutella genomes reveals transposable elements contributing to genome size variation.</title>
        <authorList>
            <person name="Lin R."/>
            <person name="Jiao Y."/>
            <person name="Sun X."/>
            <person name="Ling J."/>
            <person name="Xie B."/>
            <person name="Cheng X."/>
        </authorList>
    </citation>
    <scope>NUCLEOTIDE SEQUENCE</scope>
    <source>
        <strain evidence="1">HR02</strain>
    </source>
</reference>
<dbReference type="GeneID" id="68360411"/>